<feature type="compositionally biased region" description="Polar residues" evidence="1">
    <location>
        <begin position="311"/>
        <end position="335"/>
    </location>
</feature>
<comment type="caution">
    <text evidence="2">The sequence shown here is derived from an EMBL/GenBank/DDBJ whole genome shotgun (WGS) entry which is preliminary data.</text>
</comment>
<dbReference type="EMBL" id="REGN01002982">
    <property type="protein sequence ID" value="RNA25066.1"/>
    <property type="molecule type" value="Genomic_DNA"/>
</dbReference>
<proteinExistence type="predicted"/>
<protein>
    <submittedName>
        <fullName evidence="2">Uncharacterized protein</fullName>
    </submittedName>
</protein>
<keyword evidence="3" id="KW-1185">Reference proteome</keyword>
<gene>
    <name evidence="2" type="ORF">BpHYR1_023862</name>
</gene>
<accession>A0A3M7RND5</accession>
<name>A0A3M7RND5_BRAPC</name>
<evidence type="ECO:0000256" key="1">
    <source>
        <dbReference type="SAM" id="MobiDB-lite"/>
    </source>
</evidence>
<dbReference type="Proteomes" id="UP000276133">
    <property type="component" value="Unassembled WGS sequence"/>
</dbReference>
<evidence type="ECO:0000313" key="3">
    <source>
        <dbReference type="Proteomes" id="UP000276133"/>
    </source>
</evidence>
<feature type="compositionally biased region" description="Pro residues" evidence="1">
    <location>
        <begin position="337"/>
        <end position="347"/>
    </location>
</feature>
<organism evidence="2 3">
    <name type="scientific">Brachionus plicatilis</name>
    <name type="common">Marine rotifer</name>
    <name type="synonym">Brachionus muelleri</name>
    <dbReference type="NCBI Taxonomy" id="10195"/>
    <lineage>
        <taxon>Eukaryota</taxon>
        <taxon>Metazoa</taxon>
        <taxon>Spiralia</taxon>
        <taxon>Gnathifera</taxon>
        <taxon>Rotifera</taxon>
        <taxon>Eurotatoria</taxon>
        <taxon>Monogononta</taxon>
        <taxon>Pseudotrocha</taxon>
        <taxon>Ploima</taxon>
        <taxon>Brachionidae</taxon>
        <taxon>Brachionus</taxon>
    </lineage>
</organism>
<dbReference type="AlphaFoldDB" id="A0A3M7RND5"/>
<evidence type="ECO:0000313" key="2">
    <source>
        <dbReference type="EMBL" id="RNA25066.1"/>
    </source>
</evidence>
<feature type="non-terminal residue" evidence="2">
    <location>
        <position position="1"/>
    </location>
</feature>
<sequence>DLNQIDAIINCSYDQFVELPIRNKYEKQKLWDFFVELQTKVQALKKLEWFNEPITFGLVGKALPAFSIIANSVFIDSVQLICHGGGILNGELCVEMEPIQVNDESCSIAIFRNIYFSTTGKFIIEARCTNKPEICISSTPIQIFVPNDAEYHRLLNNMTKSNKYNPKFKSSRIERMVNNHDSDDEAAIEKQIDDYGFPDFSFDNSSKMKINNWLTKSEDLCNSDDNDLDSTSASSFGQMKKLAKGFAKNSNITAEIEYETQSVTIEFSDETSSVSSAELKISDEEDVTISEAKAFIHMPSFKKKASKKTSNESSVLTAKGNASTPMASRQLSAQVSAPPPPPPPPLSPGLLKFKRTKNDNDINDLDSELKNKIAHLRKISEEQNLDIENGNFSLRAKKALEKVKLKYQL</sequence>
<reference evidence="2 3" key="1">
    <citation type="journal article" date="2018" name="Sci. Rep.">
        <title>Genomic signatures of local adaptation to the degree of environmental predictability in rotifers.</title>
        <authorList>
            <person name="Franch-Gras L."/>
            <person name="Hahn C."/>
            <person name="Garcia-Roger E.M."/>
            <person name="Carmona M.J."/>
            <person name="Serra M."/>
            <person name="Gomez A."/>
        </authorList>
    </citation>
    <scope>NUCLEOTIDE SEQUENCE [LARGE SCALE GENOMIC DNA]</scope>
    <source>
        <strain evidence="2">HYR1</strain>
    </source>
</reference>
<feature type="region of interest" description="Disordered" evidence="1">
    <location>
        <begin position="301"/>
        <end position="350"/>
    </location>
</feature>